<evidence type="ECO:0000313" key="8">
    <source>
        <dbReference type="RefSeq" id="XP_022302656.1"/>
    </source>
</evidence>
<dbReference type="SUPFAM" id="SSF52833">
    <property type="entry name" value="Thioredoxin-like"/>
    <property type="match status" value="1"/>
</dbReference>
<dbReference type="SFLD" id="SFLDG01205">
    <property type="entry name" value="AMPS.1"/>
    <property type="match status" value="1"/>
</dbReference>
<dbReference type="CDD" id="cd03039">
    <property type="entry name" value="GST_N_Sigma_like"/>
    <property type="match status" value="1"/>
</dbReference>
<dbReference type="GO" id="GO:0005212">
    <property type="term" value="F:structural constituent of eye lens"/>
    <property type="evidence" value="ECO:0007669"/>
    <property type="project" value="UniProtKB-KW"/>
</dbReference>
<dbReference type="FunFam" id="3.40.30.10:FF:000258">
    <property type="entry name" value="Glutathione S-transferase"/>
    <property type="match status" value="1"/>
</dbReference>
<evidence type="ECO:0000256" key="2">
    <source>
        <dbReference type="ARBA" id="ARBA00022613"/>
    </source>
</evidence>
<dbReference type="InterPro" id="IPR004045">
    <property type="entry name" value="Glutathione_S-Trfase_N"/>
</dbReference>
<dbReference type="RefSeq" id="XP_022302656.1">
    <property type="nucleotide sequence ID" value="XM_022446948.1"/>
</dbReference>
<dbReference type="InterPro" id="IPR050213">
    <property type="entry name" value="GST_superfamily"/>
</dbReference>
<dbReference type="PANTHER" id="PTHR11571">
    <property type="entry name" value="GLUTATHIONE S-TRANSFERASE"/>
    <property type="match status" value="1"/>
</dbReference>
<name>A0A8B8BIK0_CRAVI</name>
<dbReference type="InterPro" id="IPR036282">
    <property type="entry name" value="Glutathione-S-Trfase_C_sf"/>
</dbReference>
<dbReference type="Gene3D" id="1.20.1050.10">
    <property type="match status" value="1"/>
</dbReference>
<keyword evidence="5" id="KW-1185">Reference proteome</keyword>
<dbReference type="SFLD" id="SFLDG00363">
    <property type="entry name" value="AMPS_(cytGST):_Alpha-__Mu-__Pi"/>
    <property type="match status" value="1"/>
</dbReference>
<dbReference type="InterPro" id="IPR036249">
    <property type="entry name" value="Thioredoxin-like_sf"/>
</dbReference>
<dbReference type="GO" id="GO:0006749">
    <property type="term" value="P:glutathione metabolic process"/>
    <property type="evidence" value="ECO:0007669"/>
    <property type="project" value="TreeGrafter"/>
</dbReference>
<evidence type="ECO:0000256" key="1">
    <source>
        <dbReference type="ARBA" id="ARBA00007409"/>
    </source>
</evidence>
<reference evidence="6 7" key="1">
    <citation type="submission" date="2025-04" db="UniProtKB">
        <authorList>
            <consortium name="RefSeq"/>
        </authorList>
    </citation>
    <scope>IDENTIFICATION</scope>
    <source>
        <tissue evidence="6 7">Whole sample</tissue>
    </source>
</reference>
<dbReference type="Pfam" id="PF14497">
    <property type="entry name" value="GST_C_3"/>
    <property type="match status" value="1"/>
</dbReference>
<sequence>MGTYRLYYFDLRGRAEILRMLFRLAQVEFEDIQVKQSDWGRVKHDTPTGELPYLEVGDKLLTQSLTIARYLAREFGLAGGSSWQTALVDQVVDSCDDLRAENAKIIHERDKDQVEALKSKMKDVILPRHLDRLTTFLLCHGDKYFVGSEITLADVAVHEVLTTFLQNDPSTLDGFQILRDHRKLVEQHPHLRDYLANRPYYVV</sequence>
<evidence type="ECO:0000313" key="5">
    <source>
        <dbReference type="Proteomes" id="UP000694844"/>
    </source>
</evidence>
<dbReference type="InterPro" id="IPR004046">
    <property type="entry name" value="GST_C"/>
</dbReference>
<dbReference type="CDD" id="cd03192">
    <property type="entry name" value="GST_C_Sigma_like"/>
    <property type="match status" value="1"/>
</dbReference>
<comment type="similarity">
    <text evidence="1">Belongs to the GST superfamily.</text>
</comment>
<dbReference type="PROSITE" id="PS50405">
    <property type="entry name" value="GST_CTER"/>
    <property type="match status" value="1"/>
</dbReference>
<dbReference type="OrthoDB" id="414243at2759"/>
<organism evidence="5 6">
    <name type="scientific">Crassostrea virginica</name>
    <name type="common">Eastern oyster</name>
    <dbReference type="NCBI Taxonomy" id="6565"/>
    <lineage>
        <taxon>Eukaryota</taxon>
        <taxon>Metazoa</taxon>
        <taxon>Spiralia</taxon>
        <taxon>Lophotrochozoa</taxon>
        <taxon>Mollusca</taxon>
        <taxon>Bivalvia</taxon>
        <taxon>Autobranchia</taxon>
        <taxon>Pteriomorphia</taxon>
        <taxon>Ostreida</taxon>
        <taxon>Ostreoidea</taxon>
        <taxon>Ostreidae</taxon>
        <taxon>Crassostrea</taxon>
    </lineage>
</organism>
<accession>A0A8B8BIK0</accession>
<dbReference type="RefSeq" id="XP_022302655.1">
    <property type="nucleotide sequence ID" value="XM_022446947.1"/>
</dbReference>
<evidence type="ECO:0000259" key="3">
    <source>
        <dbReference type="PROSITE" id="PS50404"/>
    </source>
</evidence>
<dbReference type="KEGG" id="cvn:111110445"/>
<dbReference type="Proteomes" id="UP000694844">
    <property type="component" value="Chromosome 8"/>
</dbReference>
<feature type="domain" description="GST N-terminal" evidence="3">
    <location>
        <begin position="2"/>
        <end position="79"/>
    </location>
</feature>
<dbReference type="GeneID" id="111110445"/>
<dbReference type="SFLD" id="SFLDS00019">
    <property type="entry name" value="Glutathione_Transferase_(cytos"/>
    <property type="match status" value="1"/>
</dbReference>
<dbReference type="RefSeq" id="XP_022302654.1">
    <property type="nucleotide sequence ID" value="XM_022446946.1"/>
</dbReference>
<dbReference type="PROSITE" id="PS50404">
    <property type="entry name" value="GST_NTER"/>
    <property type="match status" value="1"/>
</dbReference>
<evidence type="ECO:0000313" key="6">
    <source>
        <dbReference type="RefSeq" id="XP_022302654.1"/>
    </source>
</evidence>
<keyword evidence="2" id="KW-0273">Eye lens protein</keyword>
<protein>
    <submittedName>
        <fullName evidence="6 7">Glutathione S-transferase 1-like</fullName>
    </submittedName>
</protein>
<dbReference type="AlphaFoldDB" id="A0A8B8BIK0"/>
<feature type="domain" description="GST C-terminal" evidence="4">
    <location>
        <begin position="81"/>
        <end position="203"/>
    </location>
</feature>
<evidence type="ECO:0000313" key="7">
    <source>
        <dbReference type="RefSeq" id="XP_022302655.1"/>
    </source>
</evidence>
<dbReference type="Gene3D" id="3.40.30.10">
    <property type="entry name" value="Glutaredoxin"/>
    <property type="match status" value="1"/>
</dbReference>
<dbReference type="InterPro" id="IPR040079">
    <property type="entry name" value="Glutathione_S-Trfase"/>
</dbReference>
<proteinExistence type="inferred from homology"/>
<dbReference type="GO" id="GO:0004364">
    <property type="term" value="F:glutathione transferase activity"/>
    <property type="evidence" value="ECO:0007669"/>
    <property type="project" value="TreeGrafter"/>
</dbReference>
<gene>
    <name evidence="6 7 8" type="primary">LOC111110445</name>
</gene>
<dbReference type="SUPFAM" id="SSF47616">
    <property type="entry name" value="GST C-terminal domain-like"/>
    <property type="match status" value="1"/>
</dbReference>
<dbReference type="InterPro" id="IPR010987">
    <property type="entry name" value="Glutathione-S-Trfase_C-like"/>
</dbReference>
<dbReference type="PANTHER" id="PTHR11571:SF150">
    <property type="entry name" value="GLUTATHIONE S-TRANSFERASE"/>
    <property type="match status" value="1"/>
</dbReference>
<dbReference type="Pfam" id="PF02798">
    <property type="entry name" value="GST_N"/>
    <property type="match status" value="1"/>
</dbReference>
<evidence type="ECO:0000259" key="4">
    <source>
        <dbReference type="PROSITE" id="PS50405"/>
    </source>
</evidence>